<gene>
    <name evidence="1" type="ORF">SAMN05444405_11061</name>
</gene>
<evidence type="ECO:0000313" key="1">
    <source>
        <dbReference type="EMBL" id="SHF54716.1"/>
    </source>
</evidence>
<dbReference type="AlphaFoldDB" id="A0A1M5CJ48"/>
<accession>A0A1M5CJ48</accession>
<dbReference type="Proteomes" id="UP000184509">
    <property type="component" value="Unassembled WGS sequence"/>
</dbReference>
<sequence>MKNGFDVSFIQIYNIKKRLIVLLLMFKALFDIVFCKRCTLFTKIV</sequence>
<name>A0A1M5CJ48_9BACE</name>
<dbReference type="STRING" id="1297750.SAMN05444405_11061"/>
<protein>
    <submittedName>
        <fullName evidence="1">Uncharacterized protein</fullName>
    </submittedName>
</protein>
<keyword evidence="2" id="KW-1185">Reference proteome</keyword>
<organism evidence="1 2">
    <name type="scientific">Bacteroides luti</name>
    <dbReference type="NCBI Taxonomy" id="1297750"/>
    <lineage>
        <taxon>Bacteria</taxon>
        <taxon>Pseudomonadati</taxon>
        <taxon>Bacteroidota</taxon>
        <taxon>Bacteroidia</taxon>
        <taxon>Bacteroidales</taxon>
        <taxon>Bacteroidaceae</taxon>
        <taxon>Bacteroides</taxon>
    </lineage>
</organism>
<dbReference type="EMBL" id="FQTV01000010">
    <property type="protein sequence ID" value="SHF54716.1"/>
    <property type="molecule type" value="Genomic_DNA"/>
</dbReference>
<evidence type="ECO:0000313" key="2">
    <source>
        <dbReference type="Proteomes" id="UP000184509"/>
    </source>
</evidence>
<proteinExistence type="predicted"/>
<reference evidence="1 2" key="1">
    <citation type="submission" date="2016-11" db="EMBL/GenBank/DDBJ databases">
        <authorList>
            <person name="Jaros S."/>
            <person name="Januszkiewicz K."/>
            <person name="Wedrychowicz H."/>
        </authorList>
    </citation>
    <scope>NUCLEOTIDE SEQUENCE [LARGE SCALE GENOMIC DNA]</scope>
    <source>
        <strain evidence="1 2">DSM 26991</strain>
    </source>
</reference>